<sequence length="220" mass="25335">MSVEEKINDFTTNANLLANDYSPSKYVKLNVGGCLFQTTLLTDNDGWILIDRCGKHFGTILNFLRDGSIPRPDCCAEIMELMAEAKFFLIQNLVQQCQNWLDVIKKEDIEPVGICKVPIVCTKKGSDLIVNSTAKPVIKLLINRHNNKYSYTVQSDDNLMKNLELFDRLLFRFNERILFIKDVGAENSEVCQWTFYGQRQKKAEVINFSKKNLIFSFIFI</sequence>
<evidence type="ECO:0000259" key="1">
    <source>
        <dbReference type="SMART" id="SM00225"/>
    </source>
</evidence>
<dbReference type="InterPro" id="IPR011333">
    <property type="entry name" value="SKP1/BTB/POZ_sf"/>
</dbReference>
<organism evidence="3 5">
    <name type="scientific">Dracunculus medinensis</name>
    <name type="common">Guinea worm</name>
    <dbReference type="NCBI Taxonomy" id="318479"/>
    <lineage>
        <taxon>Eukaryota</taxon>
        <taxon>Metazoa</taxon>
        <taxon>Ecdysozoa</taxon>
        <taxon>Nematoda</taxon>
        <taxon>Chromadorea</taxon>
        <taxon>Rhabditida</taxon>
        <taxon>Spirurina</taxon>
        <taxon>Dracunculoidea</taxon>
        <taxon>Dracunculidae</taxon>
        <taxon>Dracunculus</taxon>
    </lineage>
</organism>
<evidence type="ECO:0000313" key="2">
    <source>
        <dbReference type="EMBL" id="VDN59619.1"/>
    </source>
</evidence>
<dbReference type="PANTHER" id="PTHR11145:SF8">
    <property type="entry name" value="RE57120P"/>
    <property type="match status" value="1"/>
</dbReference>
<dbReference type="SUPFAM" id="SSF54695">
    <property type="entry name" value="POZ domain"/>
    <property type="match status" value="1"/>
</dbReference>
<evidence type="ECO:0000313" key="4">
    <source>
        <dbReference type="Proteomes" id="UP000274756"/>
    </source>
</evidence>
<dbReference type="AlphaFoldDB" id="A0A158Q548"/>
<feature type="domain" description="BTB" evidence="1">
    <location>
        <begin position="25"/>
        <end position="105"/>
    </location>
</feature>
<accession>A0A158Q548</accession>
<dbReference type="Pfam" id="PF02214">
    <property type="entry name" value="BTB_2"/>
    <property type="match status" value="1"/>
</dbReference>
<dbReference type="Proteomes" id="UP000038040">
    <property type="component" value="Unplaced"/>
</dbReference>
<proteinExistence type="predicted"/>
<gene>
    <name evidence="2" type="ORF">DME_LOCUS9592</name>
</gene>
<dbReference type="EMBL" id="UYYG01001186">
    <property type="protein sequence ID" value="VDN59619.1"/>
    <property type="molecule type" value="Genomic_DNA"/>
</dbReference>
<dbReference type="InterPro" id="IPR000210">
    <property type="entry name" value="BTB/POZ_dom"/>
</dbReference>
<protein>
    <submittedName>
        <fullName evidence="5">BTB domain-containing protein</fullName>
    </submittedName>
</protein>
<reference evidence="2 4" key="2">
    <citation type="submission" date="2018-11" db="EMBL/GenBank/DDBJ databases">
        <authorList>
            <consortium name="Pathogen Informatics"/>
        </authorList>
    </citation>
    <scope>NUCLEOTIDE SEQUENCE [LARGE SCALE GENOMIC DNA]</scope>
</reference>
<dbReference type="PANTHER" id="PTHR11145">
    <property type="entry name" value="BTB/POZ DOMAIN-CONTAINING ADAPTER FOR CUL3-MEDIATED RHOA DEGRADATION PROTEIN FAMILY MEMBER"/>
    <property type="match status" value="1"/>
</dbReference>
<dbReference type="Gene3D" id="3.30.710.10">
    <property type="entry name" value="Potassium Channel Kv1.1, Chain A"/>
    <property type="match status" value="1"/>
</dbReference>
<dbReference type="SMART" id="SM00225">
    <property type="entry name" value="BTB"/>
    <property type="match status" value="1"/>
</dbReference>
<dbReference type="STRING" id="318479.A0A158Q548"/>
<dbReference type="WBParaSite" id="DME_0000648101-mRNA-1">
    <property type="protein sequence ID" value="DME_0000648101-mRNA-1"/>
    <property type="gene ID" value="DME_0000648101"/>
</dbReference>
<dbReference type="InterPro" id="IPR003131">
    <property type="entry name" value="T1-type_BTB"/>
</dbReference>
<dbReference type="Proteomes" id="UP000274756">
    <property type="component" value="Unassembled WGS sequence"/>
</dbReference>
<keyword evidence="4" id="KW-1185">Reference proteome</keyword>
<dbReference type="InterPro" id="IPR045068">
    <property type="entry name" value="BACURD1-3"/>
</dbReference>
<evidence type="ECO:0000313" key="5">
    <source>
        <dbReference type="WBParaSite" id="DME_0000648101-mRNA-1"/>
    </source>
</evidence>
<name>A0A158Q548_DRAME</name>
<evidence type="ECO:0000313" key="3">
    <source>
        <dbReference type="Proteomes" id="UP000038040"/>
    </source>
</evidence>
<dbReference type="GO" id="GO:0051260">
    <property type="term" value="P:protein homooligomerization"/>
    <property type="evidence" value="ECO:0007669"/>
    <property type="project" value="InterPro"/>
</dbReference>
<reference evidence="5" key="1">
    <citation type="submission" date="2016-04" db="UniProtKB">
        <authorList>
            <consortium name="WormBaseParasite"/>
        </authorList>
    </citation>
    <scope>IDENTIFICATION</scope>
</reference>
<dbReference type="OrthoDB" id="2333377at2759"/>